<keyword evidence="8" id="KW-1185">Reference proteome</keyword>
<dbReference type="PROSITE" id="PS50109">
    <property type="entry name" value="HIS_KIN"/>
    <property type="match status" value="1"/>
</dbReference>
<dbReference type="InterPro" id="IPR003594">
    <property type="entry name" value="HATPase_dom"/>
</dbReference>
<dbReference type="InterPro" id="IPR003661">
    <property type="entry name" value="HisK_dim/P_dom"/>
</dbReference>
<accession>A0A935C5U8</accession>
<sequence>MKQQSEESKVTILGNEKFNTFAARKEQALDLDANVINKEDFFHYSESLADMGVCDINLVSKKINFSDNLYRILGFEPGSFTPTVKKIFELVHPDDIRHLKGVTKIGTHNTHKEIGASRIRIITKENAIKYISLKNQLLEETDNTIIMVAIKDVTTETLITLSLEEQNQELMRSNSELASFSQIASHDLQEPLRKIQIFISRLEQMEEMRLSPKVGDYISKIQLTANRMQMLIVDLLAFSRISKSEEEFEYTSLQGILQDALHEISFDIEEKKAVINIDPLPFGKVIPFQIQQLFVNLLNNSLKYSKADIAPVISIKNEQPNTKELEKFSPKQEQELIKISVEDNGIGFNQSDAENIFLIFKRLHGKLEYSGTGIGLAICKSIVENHGGTIEAKGTLGEGAKISFIILSNPPDRR</sequence>
<dbReference type="EC" id="2.7.13.3" evidence="2"/>
<name>A0A935C5U8_9BACT</name>
<dbReference type="Pfam" id="PF00512">
    <property type="entry name" value="HisKA"/>
    <property type="match status" value="1"/>
</dbReference>
<dbReference type="CDD" id="cd00082">
    <property type="entry name" value="HisKA"/>
    <property type="match status" value="1"/>
</dbReference>
<evidence type="ECO:0000256" key="3">
    <source>
        <dbReference type="ARBA" id="ARBA00022553"/>
    </source>
</evidence>
<keyword evidence="5" id="KW-0418">Kinase</keyword>
<dbReference type="GO" id="GO:0000155">
    <property type="term" value="F:phosphorelay sensor kinase activity"/>
    <property type="evidence" value="ECO:0007669"/>
    <property type="project" value="InterPro"/>
</dbReference>
<dbReference type="PRINTS" id="PR00344">
    <property type="entry name" value="BCTRLSENSOR"/>
</dbReference>
<evidence type="ECO:0000259" key="6">
    <source>
        <dbReference type="PROSITE" id="PS50109"/>
    </source>
</evidence>
<dbReference type="AlphaFoldDB" id="A0A935C5U8"/>
<evidence type="ECO:0000256" key="1">
    <source>
        <dbReference type="ARBA" id="ARBA00000085"/>
    </source>
</evidence>
<dbReference type="InterPro" id="IPR052162">
    <property type="entry name" value="Sensor_kinase/Photoreceptor"/>
</dbReference>
<dbReference type="Gene3D" id="1.10.287.130">
    <property type="match status" value="1"/>
</dbReference>
<dbReference type="InterPro" id="IPR036097">
    <property type="entry name" value="HisK_dim/P_sf"/>
</dbReference>
<dbReference type="PANTHER" id="PTHR43304">
    <property type="entry name" value="PHYTOCHROME-LIKE PROTEIN CPH1"/>
    <property type="match status" value="1"/>
</dbReference>
<dbReference type="InterPro" id="IPR036890">
    <property type="entry name" value="HATPase_C_sf"/>
</dbReference>
<dbReference type="Pfam" id="PF02518">
    <property type="entry name" value="HATPase_c"/>
    <property type="match status" value="1"/>
</dbReference>
<evidence type="ECO:0000256" key="4">
    <source>
        <dbReference type="ARBA" id="ARBA00022679"/>
    </source>
</evidence>
<dbReference type="SUPFAM" id="SSF55874">
    <property type="entry name" value="ATPase domain of HSP90 chaperone/DNA topoisomerase II/histidine kinase"/>
    <property type="match status" value="1"/>
</dbReference>
<evidence type="ECO:0000256" key="5">
    <source>
        <dbReference type="ARBA" id="ARBA00022777"/>
    </source>
</evidence>
<proteinExistence type="predicted"/>
<dbReference type="InterPro" id="IPR005467">
    <property type="entry name" value="His_kinase_dom"/>
</dbReference>
<dbReference type="PANTHER" id="PTHR43304:SF1">
    <property type="entry name" value="PAC DOMAIN-CONTAINING PROTEIN"/>
    <property type="match status" value="1"/>
</dbReference>
<dbReference type="EMBL" id="JAEQBW010000001">
    <property type="protein sequence ID" value="MBK6264071.1"/>
    <property type="molecule type" value="Genomic_DNA"/>
</dbReference>
<comment type="caution">
    <text evidence="7">The sequence shown here is derived from an EMBL/GenBank/DDBJ whole genome shotgun (WGS) entry which is preliminary data.</text>
</comment>
<evidence type="ECO:0000313" key="8">
    <source>
        <dbReference type="Proteomes" id="UP000611723"/>
    </source>
</evidence>
<comment type="catalytic activity">
    <reaction evidence="1">
        <text>ATP + protein L-histidine = ADP + protein N-phospho-L-histidine.</text>
        <dbReference type="EC" id="2.7.13.3"/>
    </reaction>
</comment>
<gene>
    <name evidence="7" type="ORF">JKA74_03400</name>
</gene>
<keyword evidence="4" id="KW-0808">Transferase</keyword>
<dbReference type="Gene3D" id="3.30.565.10">
    <property type="entry name" value="Histidine kinase-like ATPase, C-terminal domain"/>
    <property type="match status" value="1"/>
</dbReference>
<dbReference type="Proteomes" id="UP000611723">
    <property type="component" value="Unassembled WGS sequence"/>
</dbReference>
<evidence type="ECO:0000313" key="7">
    <source>
        <dbReference type="EMBL" id="MBK6264071.1"/>
    </source>
</evidence>
<organism evidence="7 8">
    <name type="scientific">Marivirga aurantiaca</name>
    <dbReference type="NCBI Taxonomy" id="2802615"/>
    <lineage>
        <taxon>Bacteria</taxon>
        <taxon>Pseudomonadati</taxon>
        <taxon>Bacteroidota</taxon>
        <taxon>Cytophagia</taxon>
        <taxon>Cytophagales</taxon>
        <taxon>Marivirgaceae</taxon>
        <taxon>Marivirga</taxon>
    </lineage>
</organism>
<dbReference type="SMART" id="SM00388">
    <property type="entry name" value="HisKA"/>
    <property type="match status" value="1"/>
</dbReference>
<protein>
    <recommendedName>
        <fullName evidence="2">histidine kinase</fullName>
        <ecNumber evidence="2">2.7.13.3</ecNumber>
    </recommendedName>
</protein>
<dbReference type="RefSeq" id="WP_201429748.1">
    <property type="nucleotide sequence ID" value="NZ_JAEQBW010000001.1"/>
</dbReference>
<feature type="domain" description="Histidine kinase" evidence="6">
    <location>
        <begin position="183"/>
        <end position="410"/>
    </location>
</feature>
<dbReference type="InterPro" id="IPR004358">
    <property type="entry name" value="Sig_transdc_His_kin-like_C"/>
</dbReference>
<dbReference type="SUPFAM" id="SSF47384">
    <property type="entry name" value="Homodimeric domain of signal transducing histidine kinase"/>
    <property type="match status" value="1"/>
</dbReference>
<dbReference type="SUPFAM" id="SSF55785">
    <property type="entry name" value="PYP-like sensor domain (PAS domain)"/>
    <property type="match status" value="1"/>
</dbReference>
<dbReference type="Gene3D" id="3.30.450.20">
    <property type="entry name" value="PAS domain"/>
    <property type="match status" value="1"/>
</dbReference>
<dbReference type="SMART" id="SM00387">
    <property type="entry name" value="HATPase_c"/>
    <property type="match status" value="1"/>
</dbReference>
<keyword evidence="3" id="KW-0597">Phosphoprotein</keyword>
<reference evidence="7" key="1">
    <citation type="submission" date="2021-01" db="EMBL/GenBank/DDBJ databases">
        <title>Marivirga aurantiaca sp. nov., isolated from intertidal surface sediments.</title>
        <authorList>
            <person name="Zhang M."/>
        </authorList>
    </citation>
    <scope>NUCLEOTIDE SEQUENCE</scope>
    <source>
        <strain evidence="7">S37H4</strain>
    </source>
</reference>
<dbReference type="InterPro" id="IPR035965">
    <property type="entry name" value="PAS-like_dom_sf"/>
</dbReference>
<evidence type="ECO:0000256" key="2">
    <source>
        <dbReference type="ARBA" id="ARBA00012438"/>
    </source>
</evidence>